<dbReference type="Proteomes" id="UP000887540">
    <property type="component" value="Unplaced"/>
</dbReference>
<feature type="coiled-coil region" evidence="1">
    <location>
        <begin position="258"/>
        <end position="506"/>
    </location>
</feature>
<dbReference type="GO" id="GO:0035735">
    <property type="term" value="P:intraciliary transport involved in cilium assembly"/>
    <property type="evidence" value="ECO:0007669"/>
    <property type="project" value="TreeGrafter"/>
</dbReference>
<feature type="compositionally biased region" description="Polar residues" evidence="2">
    <location>
        <begin position="112"/>
        <end position="122"/>
    </location>
</feature>
<keyword evidence="1" id="KW-0175">Coiled coil</keyword>
<dbReference type="WBParaSite" id="ACRNAN_Path_63.g229.t3">
    <property type="protein sequence ID" value="ACRNAN_Path_63.g229.t3"/>
    <property type="gene ID" value="ACRNAN_Path_63.g229"/>
</dbReference>
<dbReference type="GO" id="GO:0030992">
    <property type="term" value="C:intraciliary transport particle B"/>
    <property type="evidence" value="ECO:0007669"/>
    <property type="project" value="InterPro"/>
</dbReference>
<feature type="region of interest" description="Disordered" evidence="2">
    <location>
        <begin position="1"/>
        <end position="62"/>
    </location>
</feature>
<accession>A0A914C9J2</accession>
<dbReference type="PANTHER" id="PTHR31432:SF0">
    <property type="entry name" value="INTRAFLAGELLAR TRANSPORT PROTEIN 74 HOMOLOG"/>
    <property type="match status" value="1"/>
</dbReference>
<organism evidence="3 4">
    <name type="scientific">Acrobeloides nanus</name>
    <dbReference type="NCBI Taxonomy" id="290746"/>
    <lineage>
        <taxon>Eukaryota</taxon>
        <taxon>Metazoa</taxon>
        <taxon>Ecdysozoa</taxon>
        <taxon>Nematoda</taxon>
        <taxon>Chromadorea</taxon>
        <taxon>Rhabditida</taxon>
        <taxon>Tylenchina</taxon>
        <taxon>Cephalobomorpha</taxon>
        <taxon>Cephaloboidea</taxon>
        <taxon>Cephalobidae</taxon>
        <taxon>Acrobeloides</taxon>
    </lineage>
</organism>
<feature type="coiled-coil region" evidence="1">
    <location>
        <begin position="580"/>
        <end position="726"/>
    </location>
</feature>
<evidence type="ECO:0000313" key="3">
    <source>
        <dbReference type="Proteomes" id="UP000887540"/>
    </source>
</evidence>
<keyword evidence="3" id="KW-1185">Reference proteome</keyword>
<proteinExistence type="predicted"/>
<evidence type="ECO:0000256" key="1">
    <source>
        <dbReference type="SAM" id="Coils"/>
    </source>
</evidence>
<dbReference type="AlphaFoldDB" id="A0A914C9J2"/>
<dbReference type="GO" id="GO:0005929">
    <property type="term" value="C:cilium"/>
    <property type="evidence" value="ECO:0007669"/>
    <property type="project" value="TreeGrafter"/>
</dbReference>
<dbReference type="InterPro" id="IPR029602">
    <property type="entry name" value="IFT74"/>
</dbReference>
<protein>
    <submittedName>
        <fullName evidence="4">Uncharacterized protein</fullName>
    </submittedName>
</protein>
<name>A0A914C9J2_9BILA</name>
<dbReference type="PANTHER" id="PTHR31432">
    <property type="entry name" value="INTRAFLAGELLAR TRANSPORT PROTEIN 74 HOMOLOG"/>
    <property type="match status" value="1"/>
</dbReference>
<evidence type="ECO:0000256" key="2">
    <source>
        <dbReference type="SAM" id="MobiDB-lite"/>
    </source>
</evidence>
<sequence length="741" mass="83024">MDQRPPSARPKTSSGRPKTAQRPKTAGRNTERPPSRGGIVGNGSAIVERPLSRKGAIERPEFDSGAVVERAVSRGPNAPPPGSSLGARAVSRLGTAGGIRPGTTMRAIPPGTGQQRPVTQQGLLGARAPSRAGSSLGGRQVVDKSYYIGLLNAQFHSLDAEIESLTKELAKFEKAQSNLLVYEQRFILGARAVSRLGTAGGIRPGTTMRAIPPGTGQQRPVTQQGLLGARAPSRAGSSLGGRQVVDKSYYIGLLNAQFHSLDAEIESLTKELAKFEKAQSNLLVYEQRAEEQATEIKHLQGELADYNMLIDRQNTNSELKDLEFEVGEEKKRNAEISATVEELFQERREKEEIVNELEVNVEDAKRENDNLVNNMNPMVRELYESAKIEAERLSQQVDQKQKELEELYKKKEEMDIALANSPLKQQAMVLQEHITELEVKRQALLDELNAEGTPEQQRERFIEQIKKSNEEIVHMQQQIQEMSERIEQAQEELREFENDFEVLAGEKNEKYRELKLKEHQIDDFLDSFDSLQSETETKIAELSENVVKVLNLVSINIQKTDIVANVTDVDEAVLETGADVGDLQELHNRLQEELINLEENEARLKAELESMRQKQQEIEQTLHKFGDIDSVKAEILARQRNLVEKMETLEVEVPRVEAEASRLSSEITSLNTRLSDNQHYHKLKGLKQRLELVREEQKAIQEKIDARSAETDYKTLKTEALRLQKEYNAMLIAGIGGGKGG</sequence>
<evidence type="ECO:0000313" key="4">
    <source>
        <dbReference type="WBParaSite" id="ACRNAN_Path_63.g229.t3"/>
    </source>
</evidence>
<dbReference type="GO" id="GO:0048487">
    <property type="term" value="F:beta-tubulin binding"/>
    <property type="evidence" value="ECO:0007669"/>
    <property type="project" value="InterPro"/>
</dbReference>
<reference evidence="4" key="1">
    <citation type="submission" date="2022-11" db="UniProtKB">
        <authorList>
            <consortium name="WormBaseParasite"/>
        </authorList>
    </citation>
    <scope>IDENTIFICATION</scope>
</reference>
<feature type="region of interest" description="Disordered" evidence="2">
    <location>
        <begin position="94"/>
        <end position="122"/>
    </location>
</feature>